<dbReference type="Pfam" id="PF01408">
    <property type="entry name" value="GFO_IDH_MocA"/>
    <property type="match status" value="1"/>
</dbReference>
<organism evidence="3 4">
    <name type="scientific">Dactylosporangium fulvum</name>
    <dbReference type="NCBI Taxonomy" id="53359"/>
    <lineage>
        <taxon>Bacteria</taxon>
        <taxon>Bacillati</taxon>
        <taxon>Actinomycetota</taxon>
        <taxon>Actinomycetes</taxon>
        <taxon>Micromonosporales</taxon>
        <taxon>Micromonosporaceae</taxon>
        <taxon>Dactylosporangium</taxon>
    </lineage>
</organism>
<keyword evidence="4" id="KW-1185">Reference proteome</keyword>
<evidence type="ECO:0000259" key="1">
    <source>
        <dbReference type="Pfam" id="PF01408"/>
    </source>
</evidence>
<dbReference type="InterPro" id="IPR051317">
    <property type="entry name" value="Gfo/Idh/MocA_oxidoreduct"/>
</dbReference>
<dbReference type="RefSeq" id="WP_259857819.1">
    <property type="nucleotide sequence ID" value="NZ_CP073720.1"/>
</dbReference>
<accession>A0ABY5VSI8</accession>
<protein>
    <submittedName>
        <fullName evidence="3">Gfo/Idh/MocA family oxidoreductase</fullName>
    </submittedName>
</protein>
<evidence type="ECO:0000313" key="3">
    <source>
        <dbReference type="EMBL" id="UWP80061.1"/>
    </source>
</evidence>
<dbReference type="EMBL" id="CP073720">
    <property type="protein sequence ID" value="UWP80061.1"/>
    <property type="molecule type" value="Genomic_DNA"/>
</dbReference>
<dbReference type="InterPro" id="IPR055080">
    <property type="entry name" value="Gal80p-like_C"/>
</dbReference>
<feature type="domain" description="Gfo/Idh/MocA-like oxidoreductase N-terminal" evidence="1">
    <location>
        <begin position="4"/>
        <end position="126"/>
    </location>
</feature>
<dbReference type="SUPFAM" id="SSF55347">
    <property type="entry name" value="Glyceraldehyde-3-phosphate dehydrogenase-like, C-terminal domain"/>
    <property type="match status" value="1"/>
</dbReference>
<evidence type="ECO:0000313" key="4">
    <source>
        <dbReference type="Proteomes" id="UP001059617"/>
    </source>
</evidence>
<dbReference type="Pfam" id="PF22685">
    <property type="entry name" value="Gal80p_C-like"/>
    <property type="match status" value="1"/>
</dbReference>
<dbReference type="Proteomes" id="UP001059617">
    <property type="component" value="Chromosome"/>
</dbReference>
<feature type="domain" description="Gal80p-like C-terminal" evidence="2">
    <location>
        <begin position="133"/>
        <end position="275"/>
    </location>
</feature>
<evidence type="ECO:0000259" key="2">
    <source>
        <dbReference type="Pfam" id="PF22685"/>
    </source>
</evidence>
<name>A0ABY5VSI8_9ACTN</name>
<dbReference type="PANTHER" id="PTHR43708">
    <property type="entry name" value="CONSERVED EXPRESSED OXIDOREDUCTASE (EUROFUNG)"/>
    <property type="match status" value="1"/>
</dbReference>
<dbReference type="InterPro" id="IPR036291">
    <property type="entry name" value="NAD(P)-bd_dom_sf"/>
</dbReference>
<reference evidence="3" key="2">
    <citation type="submission" date="2022-09" db="EMBL/GenBank/DDBJ databases">
        <title>Biosynthetic gene clusters of Dactylosporangioum fulvum.</title>
        <authorList>
            <person name="Caradec T."/>
        </authorList>
    </citation>
    <scope>NUCLEOTIDE SEQUENCE</scope>
    <source>
        <strain evidence="3">NRRL B-16292</strain>
    </source>
</reference>
<dbReference type="Gene3D" id="3.40.50.720">
    <property type="entry name" value="NAD(P)-binding Rossmann-like Domain"/>
    <property type="match status" value="1"/>
</dbReference>
<gene>
    <name evidence="3" type="ORF">Dfulv_33525</name>
</gene>
<reference evidence="3" key="1">
    <citation type="submission" date="2021-04" db="EMBL/GenBank/DDBJ databases">
        <authorList>
            <person name="Hartkoorn R.C."/>
            <person name="Beaudoing E."/>
            <person name="Hot D."/>
        </authorList>
    </citation>
    <scope>NUCLEOTIDE SEQUENCE</scope>
    <source>
        <strain evidence="3">NRRL B-16292</strain>
    </source>
</reference>
<dbReference type="Gene3D" id="3.30.360.10">
    <property type="entry name" value="Dihydrodipicolinate Reductase, domain 2"/>
    <property type="match status" value="1"/>
</dbReference>
<dbReference type="SUPFAM" id="SSF51735">
    <property type="entry name" value="NAD(P)-binding Rossmann-fold domains"/>
    <property type="match status" value="1"/>
</dbReference>
<dbReference type="PANTHER" id="PTHR43708:SF1">
    <property type="entry name" value="GALACTOSE_LACTOSE METABOLISM REGULATORY PROTEIN GAL80"/>
    <property type="match status" value="1"/>
</dbReference>
<proteinExistence type="predicted"/>
<dbReference type="InterPro" id="IPR000683">
    <property type="entry name" value="Gfo/Idh/MocA-like_OxRdtase_N"/>
</dbReference>
<sequence length="369" mass="37570">MTLIRVGLVGASLSRGWAVRAHLPALTALPEFAVTAVAASTLDSARRTAAAYGVPLAFGDADELARHPDVDLVTVAVRVPAHRAVVRSALAAGKHVYCEWPLAIGPAEARELADLAGGAGVVHAVGLQGLHSPAARFVRDLIAAGRIGEIWSVAVIFAAPGALGGDRIPRAQAWAADPAAGVDLLSVSGAHILATLADLVGEPREITAIVANTTARATIAENGEPVRVGRVNQVVIGGVLAGGGVLSVAVQGGTPGGAAGFLLRILGRAGSLTITPAQPGGSVQIADWSVLLADGDGVPEPLPVPEDYRTVPAGIPAGPPANVAALYREIARAVEEQRPAHPDFGTAVRYHRLVEQIRRAADSGARVAL</sequence>